<dbReference type="FunFam" id="3.30.160.810:FF:000001">
    <property type="entry name" value="50S ribosomal protein L3"/>
    <property type="match status" value="1"/>
</dbReference>
<dbReference type="EMBL" id="MHNB01000013">
    <property type="protein sequence ID" value="OGZ37286.1"/>
    <property type="molecule type" value="Genomic_DNA"/>
</dbReference>
<dbReference type="Pfam" id="PF00297">
    <property type="entry name" value="Ribosomal_L3"/>
    <property type="match status" value="1"/>
</dbReference>
<keyword evidence="4 7" id="KW-0689">Ribosomal protein</keyword>
<evidence type="ECO:0000256" key="1">
    <source>
        <dbReference type="ARBA" id="ARBA00006540"/>
    </source>
</evidence>
<evidence type="ECO:0000256" key="5">
    <source>
        <dbReference type="ARBA" id="ARBA00023274"/>
    </source>
</evidence>
<dbReference type="Gene3D" id="3.30.160.810">
    <property type="match status" value="1"/>
</dbReference>
<comment type="similarity">
    <text evidence="1 7">Belongs to the universal ribosomal protein uL3 family.</text>
</comment>
<evidence type="ECO:0000256" key="3">
    <source>
        <dbReference type="ARBA" id="ARBA00022884"/>
    </source>
</evidence>
<proteinExistence type="inferred from homology"/>
<dbReference type="GO" id="GO:0019843">
    <property type="term" value="F:rRNA binding"/>
    <property type="evidence" value="ECO:0007669"/>
    <property type="project" value="UniProtKB-UniRule"/>
</dbReference>
<name>A0A1G2FGW6_9BACT</name>
<organism evidence="8 9">
    <name type="scientific">Candidatus Portnoybacteria bacterium RIFCSPHIGHO2_12_FULL_38_9</name>
    <dbReference type="NCBI Taxonomy" id="1801997"/>
    <lineage>
        <taxon>Bacteria</taxon>
        <taxon>Candidatus Portnoyibacteriota</taxon>
    </lineage>
</organism>
<dbReference type="Proteomes" id="UP000177061">
    <property type="component" value="Unassembled WGS sequence"/>
</dbReference>
<comment type="subunit">
    <text evidence="7">Part of the 50S ribosomal subunit. Forms a cluster with proteins L14 and L19.</text>
</comment>
<keyword evidence="3 7" id="KW-0694">RNA-binding</keyword>
<dbReference type="InterPro" id="IPR009000">
    <property type="entry name" value="Transl_B-barrel_sf"/>
</dbReference>
<dbReference type="PANTHER" id="PTHR11229">
    <property type="entry name" value="50S RIBOSOMAL PROTEIN L3"/>
    <property type="match status" value="1"/>
</dbReference>
<accession>A0A1G2FGW6</accession>
<evidence type="ECO:0000256" key="4">
    <source>
        <dbReference type="ARBA" id="ARBA00022980"/>
    </source>
</evidence>
<keyword evidence="2 7" id="KW-0699">rRNA-binding</keyword>
<evidence type="ECO:0000313" key="9">
    <source>
        <dbReference type="Proteomes" id="UP000177061"/>
    </source>
</evidence>
<sequence>MKFILGTKLGMSQVFDENGRIIPVTLIEAGPCLVAQVKTKEKDGYEAIQVGFGKKKVKNINKPLKGHLKKIPNSKFQIPNSSLRWLREFRAEKPEFKLGDEITVDVFQDGDIVKVSGLSKGRGFQGVVKRHGFKGGPASHGAKHTLRAPGSIGSSFPERVWKGKKMAGRMGGGRITVRGLKVVKIDKENNLLAIKGAVPGRIGTLLEVRAQ</sequence>
<reference evidence="8 9" key="1">
    <citation type="journal article" date="2016" name="Nat. Commun.">
        <title>Thousands of microbial genomes shed light on interconnected biogeochemical processes in an aquifer system.</title>
        <authorList>
            <person name="Anantharaman K."/>
            <person name="Brown C.T."/>
            <person name="Hug L.A."/>
            <person name="Sharon I."/>
            <person name="Castelle C.J."/>
            <person name="Probst A.J."/>
            <person name="Thomas B.C."/>
            <person name="Singh A."/>
            <person name="Wilkins M.J."/>
            <person name="Karaoz U."/>
            <person name="Brodie E.L."/>
            <person name="Williams K.H."/>
            <person name="Hubbard S.S."/>
            <person name="Banfield J.F."/>
        </authorList>
    </citation>
    <scope>NUCLEOTIDE SEQUENCE [LARGE SCALE GENOMIC DNA]</scope>
</reference>
<dbReference type="GO" id="GO:0003735">
    <property type="term" value="F:structural constituent of ribosome"/>
    <property type="evidence" value="ECO:0007669"/>
    <property type="project" value="UniProtKB-UniRule"/>
</dbReference>
<evidence type="ECO:0000256" key="7">
    <source>
        <dbReference type="HAMAP-Rule" id="MF_01325"/>
    </source>
</evidence>
<dbReference type="Gene3D" id="2.40.30.10">
    <property type="entry name" value="Translation factors"/>
    <property type="match status" value="1"/>
</dbReference>
<dbReference type="InterPro" id="IPR000597">
    <property type="entry name" value="Ribosomal_uL3"/>
</dbReference>
<dbReference type="STRING" id="1801997.A3J64_01490"/>
<dbReference type="InterPro" id="IPR019927">
    <property type="entry name" value="Ribosomal_uL3_bac/org-type"/>
</dbReference>
<evidence type="ECO:0000256" key="2">
    <source>
        <dbReference type="ARBA" id="ARBA00022730"/>
    </source>
</evidence>
<comment type="caution">
    <text evidence="8">The sequence shown here is derived from an EMBL/GenBank/DDBJ whole genome shotgun (WGS) entry which is preliminary data.</text>
</comment>
<keyword evidence="5 7" id="KW-0687">Ribonucleoprotein</keyword>
<dbReference type="GO" id="GO:0006412">
    <property type="term" value="P:translation"/>
    <property type="evidence" value="ECO:0007669"/>
    <property type="project" value="UniProtKB-UniRule"/>
</dbReference>
<dbReference type="PANTHER" id="PTHR11229:SF16">
    <property type="entry name" value="LARGE RIBOSOMAL SUBUNIT PROTEIN UL3C"/>
    <property type="match status" value="1"/>
</dbReference>
<evidence type="ECO:0000313" key="8">
    <source>
        <dbReference type="EMBL" id="OGZ37286.1"/>
    </source>
</evidence>
<comment type="function">
    <text evidence="7">One of the primary rRNA binding proteins, it binds directly near the 3'-end of the 23S rRNA, where it nucleates assembly of the 50S subunit.</text>
</comment>
<dbReference type="SUPFAM" id="SSF50447">
    <property type="entry name" value="Translation proteins"/>
    <property type="match status" value="1"/>
</dbReference>
<dbReference type="HAMAP" id="MF_01325_B">
    <property type="entry name" value="Ribosomal_uL3_B"/>
    <property type="match status" value="1"/>
</dbReference>
<dbReference type="GO" id="GO:0022625">
    <property type="term" value="C:cytosolic large ribosomal subunit"/>
    <property type="evidence" value="ECO:0007669"/>
    <property type="project" value="TreeGrafter"/>
</dbReference>
<dbReference type="AlphaFoldDB" id="A0A1G2FGW6"/>
<gene>
    <name evidence="7" type="primary">rplC</name>
    <name evidence="8" type="ORF">A3J64_01490</name>
</gene>
<dbReference type="FunFam" id="2.40.30.10:FF:000004">
    <property type="entry name" value="50S ribosomal protein L3"/>
    <property type="match status" value="1"/>
</dbReference>
<protein>
    <recommendedName>
        <fullName evidence="6 7">Large ribosomal subunit protein uL3</fullName>
    </recommendedName>
</protein>
<dbReference type="NCBIfam" id="TIGR03625">
    <property type="entry name" value="L3_bact"/>
    <property type="match status" value="1"/>
</dbReference>
<evidence type="ECO:0000256" key="6">
    <source>
        <dbReference type="ARBA" id="ARBA00035243"/>
    </source>
</evidence>